<evidence type="ECO:0000313" key="2">
    <source>
        <dbReference type="Proteomes" id="UP000249915"/>
    </source>
</evidence>
<comment type="caution">
    <text evidence="1">The sequence shown here is derived from an EMBL/GenBank/DDBJ whole genome shotgun (WGS) entry which is preliminary data.</text>
</comment>
<keyword evidence="2" id="KW-1185">Reference proteome</keyword>
<organism evidence="1 2">
    <name type="scientific">Prauserella muralis</name>
    <dbReference type="NCBI Taxonomy" id="588067"/>
    <lineage>
        <taxon>Bacteria</taxon>
        <taxon>Bacillati</taxon>
        <taxon>Actinomycetota</taxon>
        <taxon>Actinomycetes</taxon>
        <taxon>Pseudonocardiales</taxon>
        <taxon>Pseudonocardiaceae</taxon>
        <taxon>Prauserella</taxon>
    </lineage>
</organism>
<gene>
    <name evidence="1" type="ORF">BAY60_18810</name>
</gene>
<name>A0A2V4AVR4_9PSEU</name>
<evidence type="ECO:0000313" key="1">
    <source>
        <dbReference type="EMBL" id="PXY25427.1"/>
    </source>
</evidence>
<reference evidence="1 2" key="1">
    <citation type="submission" date="2016-07" db="EMBL/GenBank/DDBJ databases">
        <title>Draft genome sequence of Prauserella muralis DSM 45305, isolated from a mould-covered wall in an indoor environment.</title>
        <authorList>
            <person name="Ruckert C."/>
            <person name="Albersmeier A."/>
            <person name="Jiang C.-L."/>
            <person name="Jiang Y."/>
            <person name="Kalinowski J."/>
            <person name="Schneider O."/>
            <person name="Winkler A."/>
            <person name="Zotchev S.B."/>
        </authorList>
    </citation>
    <scope>NUCLEOTIDE SEQUENCE [LARGE SCALE GENOMIC DNA]</scope>
    <source>
        <strain evidence="1 2">DSM 45305</strain>
    </source>
</reference>
<accession>A0A2V4AVR4</accession>
<dbReference type="AlphaFoldDB" id="A0A2V4AVR4"/>
<proteinExistence type="predicted"/>
<dbReference type="EMBL" id="MASW01000003">
    <property type="protein sequence ID" value="PXY25427.1"/>
    <property type="molecule type" value="Genomic_DNA"/>
</dbReference>
<protein>
    <submittedName>
        <fullName evidence="1">Uncharacterized protein</fullName>
    </submittedName>
</protein>
<sequence>MPRVDVEIHYAHGGFIMRDDTYGEQDADSAAVFADDGTCIVAVNRAARGGWAIDCSDFGHVLTQSAYRRRFTTVTDAADYVAARMGVILCPVDAYEGSATA</sequence>
<dbReference type="Proteomes" id="UP000249915">
    <property type="component" value="Unassembled WGS sequence"/>
</dbReference>